<dbReference type="EMBL" id="WEGH01000002">
    <property type="protein sequence ID" value="MQY05201.1"/>
    <property type="molecule type" value="Genomic_DNA"/>
</dbReference>
<dbReference type="RefSeq" id="WP_153533302.1">
    <property type="nucleotide sequence ID" value="NZ_WEGH01000002.1"/>
</dbReference>
<keyword evidence="2" id="KW-1185">Reference proteome</keyword>
<proteinExistence type="predicted"/>
<dbReference type="GO" id="GO:0008704">
    <property type="term" value="F:5-carboxymethyl-2-hydroxymuconate delta-isomerase activity"/>
    <property type="evidence" value="ECO:0007669"/>
    <property type="project" value="InterPro"/>
</dbReference>
<evidence type="ECO:0000313" key="2">
    <source>
        <dbReference type="Proteomes" id="UP000487268"/>
    </source>
</evidence>
<dbReference type="Proteomes" id="UP000487268">
    <property type="component" value="Unassembled WGS sequence"/>
</dbReference>
<dbReference type="OrthoDB" id="7203947at2"/>
<dbReference type="InterPro" id="IPR004220">
    <property type="entry name" value="5-COMe_2-OHmuconate_Isoase"/>
</dbReference>
<dbReference type="PANTHER" id="PTHR37950:SF1">
    <property type="entry name" value="4-HYDROXYPHENYLACETATE CATABOLISM PROTEIN"/>
    <property type="match status" value="1"/>
</dbReference>
<protein>
    <recommendedName>
        <fullName evidence="3">Isomerase</fullName>
    </recommendedName>
</protein>
<dbReference type="InterPro" id="IPR014347">
    <property type="entry name" value="Tautomerase/MIF_sf"/>
</dbReference>
<evidence type="ECO:0000313" key="1">
    <source>
        <dbReference type="EMBL" id="MQY05201.1"/>
    </source>
</evidence>
<comment type="caution">
    <text evidence="1">The sequence shown here is derived from an EMBL/GenBank/DDBJ whole genome shotgun (WGS) entry which is preliminary data.</text>
</comment>
<reference evidence="1 2" key="1">
    <citation type="submission" date="2019-10" db="EMBL/GenBank/DDBJ databases">
        <title>Actinomadura rubteroloni sp. nov. and Actinomadura macrotermitis sp. nov., isolated from the gut of fungus growing-termite Macrotermes natalensis.</title>
        <authorList>
            <person name="Benndorf R."/>
            <person name="Martin K."/>
            <person name="Kuefner M."/>
            <person name="De Beer W."/>
            <person name="Kaster A.-K."/>
            <person name="Vollmers J."/>
            <person name="Poulsen M."/>
            <person name="Beemelmanns C."/>
        </authorList>
    </citation>
    <scope>NUCLEOTIDE SEQUENCE [LARGE SCALE GENOMIC DNA]</scope>
    <source>
        <strain evidence="1 2">RB68</strain>
    </source>
</reference>
<dbReference type="SUPFAM" id="SSF55331">
    <property type="entry name" value="Tautomerase/MIF"/>
    <property type="match status" value="1"/>
</dbReference>
<name>A0A7K0BVJ9_9ACTN</name>
<evidence type="ECO:0008006" key="3">
    <source>
        <dbReference type="Google" id="ProtNLM"/>
    </source>
</evidence>
<accession>A0A7K0BVJ9</accession>
<dbReference type="Pfam" id="PF02962">
    <property type="entry name" value="CHMI"/>
    <property type="match status" value="1"/>
</dbReference>
<organism evidence="1 2">
    <name type="scientific">Actinomadura macrotermitis</name>
    <dbReference type="NCBI Taxonomy" id="2585200"/>
    <lineage>
        <taxon>Bacteria</taxon>
        <taxon>Bacillati</taxon>
        <taxon>Actinomycetota</taxon>
        <taxon>Actinomycetes</taxon>
        <taxon>Streptosporangiales</taxon>
        <taxon>Thermomonosporaceae</taxon>
        <taxon>Actinomadura</taxon>
    </lineage>
</organism>
<dbReference type="Gene3D" id="3.30.429.10">
    <property type="entry name" value="Macrophage Migration Inhibitory Factor"/>
    <property type="match status" value="1"/>
</dbReference>
<dbReference type="PANTHER" id="PTHR37950">
    <property type="entry name" value="4-HYDROXYPHENYLACETATE CATABOLISM PROTEIN"/>
    <property type="match status" value="1"/>
</dbReference>
<gene>
    <name evidence="1" type="ORF">ACRB68_32720</name>
</gene>
<dbReference type="AlphaFoldDB" id="A0A7K0BVJ9"/>
<sequence>MPQITVEYSAPLAEAFDRRPFALALHARSAELIGSALDAHKTRFVPLDQVVIGDGDPAHAMIHVDLAIMAGRDAATRDRLAGDVLDLVRAHLKDGTGYTVQTTVEIRELAPELYFKHVVA</sequence>